<dbReference type="GO" id="GO:0005886">
    <property type="term" value="C:plasma membrane"/>
    <property type="evidence" value="ECO:0007669"/>
    <property type="project" value="TreeGrafter"/>
</dbReference>
<feature type="transmembrane region" description="Helical" evidence="5">
    <location>
        <begin position="393"/>
        <end position="414"/>
    </location>
</feature>
<comment type="caution">
    <text evidence="7">The sequence shown here is derived from an EMBL/GenBank/DDBJ whole genome shotgun (WGS) entry which is preliminary data.</text>
</comment>
<dbReference type="InterPro" id="IPR011701">
    <property type="entry name" value="MFS"/>
</dbReference>
<feature type="transmembrane region" description="Helical" evidence="5">
    <location>
        <begin position="96"/>
        <end position="116"/>
    </location>
</feature>
<dbReference type="GO" id="GO:0046943">
    <property type="term" value="F:carboxylic acid transmembrane transporter activity"/>
    <property type="evidence" value="ECO:0007669"/>
    <property type="project" value="TreeGrafter"/>
</dbReference>
<evidence type="ECO:0000313" key="7">
    <source>
        <dbReference type="EMBL" id="MBB4641153.1"/>
    </source>
</evidence>
<dbReference type="EMBL" id="JACHOV010000005">
    <property type="protein sequence ID" value="MBB4641153.1"/>
    <property type="molecule type" value="Genomic_DNA"/>
</dbReference>
<dbReference type="InterPro" id="IPR036259">
    <property type="entry name" value="MFS_trans_sf"/>
</dbReference>
<protein>
    <submittedName>
        <fullName evidence="7">AAHS family 4-hydroxybenzoate transporter-like MFS transporter</fullName>
    </submittedName>
</protein>
<sequence length="422" mass="43621">MSLASTSVPAAPMPKDEPARPFSPQLVLGLTLSAIILFIDGYDLAALPLALPHIVRELQIPAANFGFALSAVLVGLGAGAVLLAPIGDRFGRRPTIIVTVALIGLTTIGTASANSVAGFSTWRLLTGLMLGACLPNVTAQVALWAPEGKRASTITIVSLGISIGGITSGLVVPLLVSFGGWRAIFLLPGIATVLLAIVLFFLTPRKGSLPERQDETSVTKPARRGGQLLDILRPPLLVATVTFALIYGLNAFAIYLTSSWIPTLLPKVGFSLGLSARFMSIVNLGGLVAGLVIAKLVDRSRVTRVLSAAYATIGLAFVSLTFVPPNPWTWGALLFLSAGGTAGVHLALVGIATDFFPARYMATAIGFGVAVARIGAIGGPMVGGWLIASGISVTGFFLYAALAPAACLAATWLVPAAQRARH</sequence>
<keyword evidence="3 5" id="KW-1133">Transmembrane helix</keyword>
<keyword evidence="4 5" id="KW-0472">Membrane</keyword>
<dbReference type="Proteomes" id="UP000575068">
    <property type="component" value="Unassembled WGS sequence"/>
</dbReference>
<dbReference type="AlphaFoldDB" id="A0A840HTA2"/>
<feature type="transmembrane region" description="Helical" evidence="5">
    <location>
        <begin position="62"/>
        <end position="84"/>
    </location>
</feature>
<dbReference type="SUPFAM" id="SSF103473">
    <property type="entry name" value="MFS general substrate transporter"/>
    <property type="match status" value="1"/>
</dbReference>
<dbReference type="Gene3D" id="1.20.1250.20">
    <property type="entry name" value="MFS general substrate transporter like domains"/>
    <property type="match status" value="1"/>
</dbReference>
<feature type="transmembrane region" description="Helical" evidence="5">
    <location>
        <begin position="330"/>
        <end position="352"/>
    </location>
</feature>
<feature type="transmembrane region" description="Helical" evidence="5">
    <location>
        <begin position="236"/>
        <end position="256"/>
    </location>
</feature>
<feature type="transmembrane region" description="Helical" evidence="5">
    <location>
        <begin position="364"/>
        <end position="387"/>
    </location>
</feature>
<evidence type="ECO:0000313" key="8">
    <source>
        <dbReference type="Proteomes" id="UP000575068"/>
    </source>
</evidence>
<organism evidence="7 8">
    <name type="scientific">Rhizorhapis suberifaciens</name>
    <name type="common">corky root of lettuce</name>
    <dbReference type="NCBI Taxonomy" id="13656"/>
    <lineage>
        <taxon>Bacteria</taxon>
        <taxon>Pseudomonadati</taxon>
        <taxon>Pseudomonadota</taxon>
        <taxon>Alphaproteobacteria</taxon>
        <taxon>Sphingomonadales</taxon>
        <taxon>Sphingomonadaceae</taxon>
        <taxon>Rhizorhapis</taxon>
    </lineage>
</organism>
<feature type="transmembrane region" description="Helical" evidence="5">
    <location>
        <begin position="182"/>
        <end position="202"/>
    </location>
</feature>
<feature type="transmembrane region" description="Helical" evidence="5">
    <location>
        <begin position="156"/>
        <end position="176"/>
    </location>
</feature>
<feature type="transmembrane region" description="Helical" evidence="5">
    <location>
        <begin position="305"/>
        <end position="324"/>
    </location>
</feature>
<name>A0A840HTA2_9SPHN</name>
<feature type="domain" description="Major facilitator superfamily (MFS) profile" evidence="6">
    <location>
        <begin position="29"/>
        <end position="418"/>
    </location>
</feature>
<dbReference type="PANTHER" id="PTHR23508:SF10">
    <property type="entry name" value="CARBOXYLIC ACID TRANSPORTER PROTEIN HOMOLOG"/>
    <property type="match status" value="1"/>
</dbReference>
<feature type="transmembrane region" description="Helical" evidence="5">
    <location>
        <begin position="22"/>
        <end position="42"/>
    </location>
</feature>
<evidence type="ECO:0000256" key="1">
    <source>
        <dbReference type="ARBA" id="ARBA00004141"/>
    </source>
</evidence>
<evidence type="ECO:0000259" key="6">
    <source>
        <dbReference type="PROSITE" id="PS50850"/>
    </source>
</evidence>
<evidence type="ECO:0000256" key="5">
    <source>
        <dbReference type="SAM" id="Phobius"/>
    </source>
</evidence>
<accession>A0A840HTA2</accession>
<reference evidence="7 8" key="1">
    <citation type="submission" date="2020-08" db="EMBL/GenBank/DDBJ databases">
        <title>Genomic Encyclopedia of Type Strains, Phase IV (KMG-IV): sequencing the most valuable type-strain genomes for metagenomic binning, comparative biology and taxonomic classification.</title>
        <authorList>
            <person name="Goeker M."/>
        </authorList>
    </citation>
    <scope>NUCLEOTIDE SEQUENCE [LARGE SCALE GENOMIC DNA]</scope>
    <source>
        <strain evidence="7 8">DSM 7465</strain>
    </source>
</reference>
<gene>
    <name evidence="7" type="ORF">HNQ99_001458</name>
</gene>
<feature type="transmembrane region" description="Helical" evidence="5">
    <location>
        <begin position="268"/>
        <end position="293"/>
    </location>
</feature>
<evidence type="ECO:0000256" key="3">
    <source>
        <dbReference type="ARBA" id="ARBA00022989"/>
    </source>
</evidence>
<keyword evidence="8" id="KW-1185">Reference proteome</keyword>
<dbReference type="PROSITE" id="PS50850">
    <property type="entry name" value="MFS"/>
    <property type="match status" value="1"/>
</dbReference>
<comment type="subcellular location">
    <subcellularLocation>
        <location evidence="1">Membrane</location>
        <topology evidence="1">Multi-pass membrane protein</topology>
    </subcellularLocation>
</comment>
<dbReference type="Pfam" id="PF07690">
    <property type="entry name" value="MFS_1"/>
    <property type="match status" value="1"/>
</dbReference>
<dbReference type="InterPro" id="IPR020846">
    <property type="entry name" value="MFS_dom"/>
</dbReference>
<keyword evidence="2 5" id="KW-0812">Transmembrane</keyword>
<dbReference type="RefSeq" id="WP_322790336.1">
    <property type="nucleotide sequence ID" value="NZ_JACHOV010000005.1"/>
</dbReference>
<evidence type="ECO:0000256" key="4">
    <source>
        <dbReference type="ARBA" id="ARBA00023136"/>
    </source>
</evidence>
<proteinExistence type="predicted"/>
<dbReference type="PANTHER" id="PTHR23508">
    <property type="entry name" value="CARBOXYLIC ACID TRANSPORTER PROTEIN HOMOLOG"/>
    <property type="match status" value="1"/>
</dbReference>
<evidence type="ECO:0000256" key="2">
    <source>
        <dbReference type="ARBA" id="ARBA00022692"/>
    </source>
</evidence>